<protein>
    <submittedName>
        <fullName evidence="1">Uncharacterized protein</fullName>
    </submittedName>
</protein>
<dbReference type="AlphaFoldDB" id="A0A955HYN5"/>
<sequence>MQRGVIALTSDDIKMLSQIVEMNLDSFPQTLVTKLQAASDMAEPEIRLELSEEESESLLDLIDFNPDDKKTTSLRGKIQDFVAGLRN</sequence>
<evidence type="ECO:0000313" key="2">
    <source>
        <dbReference type="Proteomes" id="UP000748332"/>
    </source>
</evidence>
<name>A0A955HYN5_9BACT</name>
<dbReference type="Proteomes" id="UP000748332">
    <property type="component" value="Unassembled WGS sequence"/>
</dbReference>
<reference evidence="1" key="1">
    <citation type="submission" date="2020-04" db="EMBL/GenBank/DDBJ databases">
        <authorList>
            <person name="Zhang T."/>
        </authorList>
    </citation>
    <scope>NUCLEOTIDE SEQUENCE</scope>
    <source>
        <strain evidence="1">HKST-UBA16</strain>
    </source>
</reference>
<comment type="caution">
    <text evidence="1">The sequence shown here is derived from an EMBL/GenBank/DDBJ whole genome shotgun (WGS) entry which is preliminary data.</text>
</comment>
<evidence type="ECO:0000313" key="1">
    <source>
        <dbReference type="EMBL" id="MCA9374766.1"/>
    </source>
</evidence>
<dbReference type="EMBL" id="JAGQLM010000016">
    <property type="protein sequence ID" value="MCA9374766.1"/>
    <property type="molecule type" value="Genomic_DNA"/>
</dbReference>
<gene>
    <name evidence="1" type="ORF">KC622_00380</name>
</gene>
<proteinExistence type="predicted"/>
<accession>A0A955HYN5</accession>
<organism evidence="1 2">
    <name type="scientific">Candidatus Dojkabacteria bacterium</name>
    <dbReference type="NCBI Taxonomy" id="2099670"/>
    <lineage>
        <taxon>Bacteria</taxon>
        <taxon>Candidatus Dojkabacteria</taxon>
    </lineage>
</organism>
<reference evidence="1" key="2">
    <citation type="journal article" date="2021" name="Microbiome">
        <title>Successional dynamics and alternative stable states in a saline activated sludge microbial community over 9 years.</title>
        <authorList>
            <person name="Wang Y."/>
            <person name="Ye J."/>
            <person name="Ju F."/>
            <person name="Liu L."/>
            <person name="Boyd J.A."/>
            <person name="Deng Y."/>
            <person name="Parks D.H."/>
            <person name="Jiang X."/>
            <person name="Yin X."/>
            <person name="Woodcroft B.J."/>
            <person name="Tyson G.W."/>
            <person name="Hugenholtz P."/>
            <person name="Polz M.F."/>
            <person name="Zhang T."/>
        </authorList>
    </citation>
    <scope>NUCLEOTIDE SEQUENCE</scope>
    <source>
        <strain evidence="1">HKST-UBA16</strain>
    </source>
</reference>